<protein>
    <submittedName>
        <fullName evidence="2">Uncharacterized protein</fullName>
    </submittedName>
</protein>
<dbReference type="Proteomes" id="UP001159363">
    <property type="component" value="Chromosome 1"/>
</dbReference>
<accession>A0ABQ9IJL2</accession>
<organism evidence="2 3">
    <name type="scientific">Dryococelus australis</name>
    <dbReference type="NCBI Taxonomy" id="614101"/>
    <lineage>
        <taxon>Eukaryota</taxon>
        <taxon>Metazoa</taxon>
        <taxon>Ecdysozoa</taxon>
        <taxon>Arthropoda</taxon>
        <taxon>Hexapoda</taxon>
        <taxon>Insecta</taxon>
        <taxon>Pterygota</taxon>
        <taxon>Neoptera</taxon>
        <taxon>Polyneoptera</taxon>
        <taxon>Phasmatodea</taxon>
        <taxon>Verophasmatodea</taxon>
        <taxon>Anareolatae</taxon>
        <taxon>Phasmatidae</taxon>
        <taxon>Eurycanthinae</taxon>
        <taxon>Dryococelus</taxon>
    </lineage>
</organism>
<dbReference type="EMBL" id="JARBHB010000001">
    <property type="protein sequence ID" value="KAJ8896380.1"/>
    <property type="molecule type" value="Genomic_DNA"/>
</dbReference>
<feature type="compositionally biased region" description="Polar residues" evidence="1">
    <location>
        <begin position="62"/>
        <end position="75"/>
    </location>
</feature>
<feature type="region of interest" description="Disordered" evidence="1">
    <location>
        <begin position="279"/>
        <end position="299"/>
    </location>
</feature>
<sequence length="299" mass="33141">MEQRRDVRAGEAGDLREDPPASGIVRHDSHSGVFGENYALVPGEAGNPHGVAMLCAGDSTMQSAGTSRGLGNTRRNYPPLPHHTPLSSQQRVFTALYSPRLRASAHSPLFFDFRKSEYGLPRPLAFYLITNGCPAHWEQCSGTYTKMLSKSADSETSPHSIDAARSSEMMRAIEVSVEQRRNEGAGVTGDPEKISQPTALPGSIPTCENPVTRPGIKPGSPWWEVLGVKAKVKGPRGQGQGQRSHRCIIIYCALWDPYVEVRELENVQRMAARWVKGRWRRQGQDDEEEGKYRKSVMMK</sequence>
<gene>
    <name evidence="2" type="ORF">PR048_001724</name>
</gene>
<feature type="region of interest" description="Disordered" evidence="1">
    <location>
        <begin position="1"/>
        <end position="29"/>
    </location>
</feature>
<evidence type="ECO:0000313" key="2">
    <source>
        <dbReference type="EMBL" id="KAJ8896380.1"/>
    </source>
</evidence>
<comment type="caution">
    <text evidence="2">The sequence shown here is derived from an EMBL/GenBank/DDBJ whole genome shotgun (WGS) entry which is preliminary data.</text>
</comment>
<evidence type="ECO:0000256" key="1">
    <source>
        <dbReference type="SAM" id="MobiDB-lite"/>
    </source>
</evidence>
<proteinExistence type="predicted"/>
<evidence type="ECO:0000313" key="3">
    <source>
        <dbReference type="Proteomes" id="UP001159363"/>
    </source>
</evidence>
<name>A0ABQ9IJL2_9NEOP</name>
<feature type="region of interest" description="Disordered" evidence="1">
    <location>
        <begin position="179"/>
        <end position="207"/>
    </location>
</feature>
<reference evidence="2 3" key="1">
    <citation type="submission" date="2023-02" db="EMBL/GenBank/DDBJ databases">
        <title>LHISI_Scaffold_Assembly.</title>
        <authorList>
            <person name="Stuart O.P."/>
            <person name="Cleave R."/>
            <person name="Magrath M.J.L."/>
            <person name="Mikheyev A.S."/>
        </authorList>
    </citation>
    <scope>NUCLEOTIDE SEQUENCE [LARGE SCALE GENOMIC DNA]</scope>
    <source>
        <strain evidence="2">Daus_M_001</strain>
        <tissue evidence="2">Leg muscle</tissue>
    </source>
</reference>
<feature type="region of interest" description="Disordered" evidence="1">
    <location>
        <begin position="62"/>
        <end position="85"/>
    </location>
</feature>
<keyword evidence="3" id="KW-1185">Reference proteome</keyword>